<dbReference type="Gene3D" id="3.40.630.30">
    <property type="match status" value="1"/>
</dbReference>
<evidence type="ECO:0000313" key="4">
    <source>
        <dbReference type="Proteomes" id="UP000234752"/>
    </source>
</evidence>
<keyword evidence="4" id="KW-1185">Reference proteome</keyword>
<proteinExistence type="predicted"/>
<dbReference type="CDD" id="cd04301">
    <property type="entry name" value="NAT_SF"/>
    <property type="match status" value="1"/>
</dbReference>
<dbReference type="InterPro" id="IPR050832">
    <property type="entry name" value="Bact_Acetyltransf"/>
</dbReference>
<organism evidence="3 4">
    <name type="scientific">Niveispirillum cyanobacteriorum</name>
    <dbReference type="NCBI Taxonomy" id="1612173"/>
    <lineage>
        <taxon>Bacteria</taxon>
        <taxon>Pseudomonadati</taxon>
        <taxon>Pseudomonadota</taxon>
        <taxon>Alphaproteobacteria</taxon>
        <taxon>Rhodospirillales</taxon>
        <taxon>Azospirillaceae</taxon>
        <taxon>Niveispirillum</taxon>
    </lineage>
</organism>
<name>A0A2K9NFT9_9PROT</name>
<dbReference type="RefSeq" id="WP_102113440.1">
    <property type="nucleotide sequence ID" value="NZ_BMGN01000005.1"/>
</dbReference>
<accession>A0A2K9NFT9</accession>
<dbReference type="Proteomes" id="UP000234752">
    <property type="component" value="Chromosome eg_1"/>
</dbReference>
<dbReference type="KEGG" id="ncb:C0V82_14495"/>
<evidence type="ECO:0000256" key="2">
    <source>
        <dbReference type="ARBA" id="ARBA00023315"/>
    </source>
</evidence>
<dbReference type="EMBL" id="CP025611">
    <property type="protein sequence ID" value="AUN31882.1"/>
    <property type="molecule type" value="Genomic_DNA"/>
</dbReference>
<reference evidence="3 4" key="1">
    <citation type="submission" date="2017-12" db="EMBL/GenBank/DDBJ databases">
        <title>Genomes of bacteria within cyanobacterial aggregates.</title>
        <authorList>
            <person name="Cai H."/>
        </authorList>
    </citation>
    <scope>NUCLEOTIDE SEQUENCE [LARGE SCALE GENOMIC DNA]</scope>
    <source>
        <strain evidence="3 4">TH16</strain>
    </source>
</reference>
<dbReference type="Pfam" id="PF00583">
    <property type="entry name" value="Acetyltransf_1"/>
    <property type="match status" value="1"/>
</dbReference>
<keyword evidence="2" id="KW-0012">Acyltransferase</keyword>
<sequence>MSAATITLPQPGDYADWHRLWAAYLAFYGTSREETLFQRNWAELLKPDGVIRGFVARDASGRPVGLTHYMFHATAWADAPVCYLQDLYVDEGVRGSGAGRLLIEAVARAAEQAGAVRLYWLTHQDNATARALYDKVAACKGFLRYDYELKG</sequence>
<evidence type="ECO:0000313" key="3">
    <source>
        <dbReference type="EMBL" id="AUN31882.1"/>
    </source>
</evidence>
<dbReference type="GO" id="GO:0016747">
    <property type="term" value="F:acyltransferase activity, transferring groups other than amino-acyl groups"/>
    <property type="evidence" value="ECO:0007669"/>
    <property type="project" value="InterPro"/>
</dbReference>
<dbReference type="InterPro" id="IPR000182">
    <property type="entry name" value="GNAT_dom"/>
</dbReference>
<protein>
    <submittedName>
        <fullName evidence="3">GNAT family N-acetyltransferase</fullName>
    </submittedName>
</protein>
<dbReference type="InterPro" id="IPR016181">
    <property type="entry name" value="Acyl_CoA_acyltransferase"/>
</dbReference>
<dbReference type="PANTHER" id="PTHR43877">
    <property type="entry name" value="AMINOALKYLPHOSPHONATE N-ACETYLTRANSFERASE-RELATED-RELATED"/>
    <property type="match status" value="1"/>
</dbReference>
<keyword evidence="1 3" id="KW-0808">Transferase</keyword>
<gene>
    <name evidence="3" type="ORF">C0V82_14495</name>
</gene>
<evidence type="ECO:0000256" key="1">
    <source>
        <dbReference type="ARBA" id="ARBA00022679"/>
    </source>
</evidence>
<dbReference type="PROSITE" id="PS51186">
    <property type="entry name" value="GNAT"/>
    <property type="match status" value="1"/>
</dbReference>
<dbReference type="OrthoDB" id="9805924at2"/>
<dbReference type="AlphaFoldDB" id="A0A2K9NFT9"/>
<dbReference type="SUPFAM" id="SSF55729">
    <property type="entry name" value="Acyl-CoA N-acyltransferases (Nat)"/>
    <property type="match status" value="1"/>
</dbReference>